<feature type="domain" description="Luciferase-like" evidence="3">
    <location>
        <begin position="16"/>
        <end position="292"/>
    </location>
</feature>
<dbReference type="OrthoDB" id="5561043at2759"/>
<dbReference type="SUPFAM" id="SSF51679">
    <property type="entry name" value="Bacterial luciferase-like"/>
    <property type="match status" value="1"/>
</dbReference>
<reference evidence="4" key="1">
    <citation type="journal article" date="2020" name="Stud. Mycol.">
        <title>101 Dothideomycetes genomes: a test case for predicting lifestyles and emergence of pathogens.</title>
        <authorList>
            <person name="Haridas S."/>
            <person name="Albert R."/>
            <person name="Binder M."/>
            <person name="Bloem J."/>
            <person name="Labutti K."/>
            <person name="Salamov A."/>
            <person name="Andreopoulos B."/>
            <person name="Baker S."/>
            <person name="Barry K."/>
            <person name="Bills G."/>
            <person name="Bluhm B."/>
            <person name="Cannon C."/>
            <person name="Castanera R."/>
            <person name="Culley D."/>
            <person name="Daum C."/>
            <person name="Ezra D."/>
            <person name="Gonzalez J."/>
            <person name="Henrissat B."/>
            <person name="Kuo A."/>
            <person name="Liang C."/>
            <person name="Lipzen A."/>
            <person name="Lutzoni F."/>
            <person name="Magnuson J."/>
            <person name="Mondo S."/>
            <person name="Nolan M."/>
            <person name="Ohm R."/>
            <person name="Pangilinan J."/>
            <person name="Park H.-J."/>
            <person name="Ramirez L."/>
            <person name="Alfaro M."/>
            <person name="Sun H."/>
            <person name="Tritt A."/>
            <person name="Yoshinaga Y."/>
            <person name="Zwiers L.-H."/>
            <person name="Turgeon B."/>
            <person name="Goodwin S."/>
            <person name="Spatafora J."/>
            <person name="Crous P."/>
            <person name="Grigoriev I."/>
        </authorList>
    </citation>
    <scope>NUCLEOTIDE SEQUENCE</scope>
    <source>
        <strain evidence="4">CBS 113818</strain>
    </source>
</reference>
<evidence type="ECO:0000259" key="3">
    <source>
        <dbReference type="Pfam" id="PF00296"/>
    </source>
</evidence>
<evidence type="ECO:0000256" key="2">
    <source>
        <dbReference type="SAM" id="MobiDB-lite"/>
    </source>
</evidence>
<dbReference type="InterPro" id="IPR016215">
    <property type="entry name" value="NTA_MOA"/>
</dbReference>
<evidence type="ECO:0000313" key="4">
    <source>
        <dbReference type="EMBL" id="KAF2828251.1"/>
    </source>
</evidence>
<dbReference type="PIRSF" id="PIRSF000337">
    <property type="entry name" value="NTA_MOA"/>
    <property type="match status" value="1"/>
</dbReference>
<dbReference type="Proteomes" id="UP000799424">
    <property type="component" value="Unassembled WGS sequence"/>
</dbReference>
<protein>
    <submittedName>
        <fullName evidence="4">DszA family xenobiotic compound monooxygenase</fullName>
    </submittedName>
</protein>
<dbReference type="InterPro" id="IPR051260">
    <property type="entry name" value="Diverse_substr_monoxygenases"/>
</dbReference>
<evidence type="ECO:0000256" key="1">
    <source>
        <dbReference type="ARBA" id="ARBA00033748"/>
    </source>
</evidence>
<evidence type="ECO:0000313" key="5">
    <source>
        <dbReference type="Proteomes" id="UP000799424"/>
    </source>
</evidence>
<dbReference type="EMBL" id="MU006223">
    <property type="protein sequence ID" value="KAF2828251.1"/>
    <property type="molecule type" value="Genomic_DNA"/>
</dbReference>
<dbReference type="Gene3D" id="3.20.20.30">
    <property type="entry name" value="Luciferase-like domain"/>
    <property type="match status" value="1"/>
</dbReference>
<organism evidence="4 5">
    <name type="scientific">Ophiobolus disseminans</name>
    <dbReference type="NCBI Taxonomy" id="1469910"/>
    <lineage>
        <taxon>Eukaryota</taxon>
        <taxon>Fungi</taxon>
        <taxon>Dikarya</taxon>
        <taxon>Ascomycota</taxon>
        <taxon>Pezizomycotina</taxon>
        <taxon>Dothideomycetes</taxon>
        <taxon>Pleosporomycetidae</taxon>
        <taxon>Pleosporales</taxon>
        <taxon>Pleosporineae</taxon>
        <taxon>Phaeosphaeriaceae</taxon>
        <taxon>Ophiobolus</taxon>
    </lineage>
</organism>
<dbReference type="NCBIfam" id="TIGR03860">
    <property type="entry name" value="FMN_nitrolo"/>
    <property type="match status" value="1"/>
</dbReference>
<dbReference type="InterPro" id="IPR036661">
    <property type="entry name" value="Luciferase-like_sf"/>
</dbReference>
<gene>
    <name evidence="4" type="ORF">CC86DRAFT_393358</name>
</gene>
<dbReference type="AlphaFoldDB" id="A0A6A7A4N2"/>
<comment type="similarity">
    <text evidence="1">Belongs to the NtaA/SnaA/DszA monooxygenase family.</text>
</comment>
<dbReference type="PANTHER" id="PTHR30011">
    <property type="entry name" value="ALKANESULFONATE MONOOXYGENASE-RELATED"/>
    <property type="match status" value="1"/>
</dbReference>
<dbReference type="GO" id="GO:0004497">
    <property type="term" value="F:monooxygenase activity"/>
    <property type="evidence" value="ECO:0007669"/>
    <property type="project" value="UniProtKB-KW"/>
</dbReference>
<dbReference type="InterPro" id="IPR011251">
    <property type="entry name" value="Luciferase-like_dom"/>
</dbReference>
<feature type="region of interest" description="Disordered" evidence="2">
    <location>
        <begin position="1"/>
        <end position="22"/>
    </location>
</feature>
<sequence>MFTPSHLSFGQWRRPGDRSKDKRRDLSYWTDLAKILQRGGITALFLADTYGQHDVYKGSAEPTLRTACQFPMGDPSIPITAMAAVTKNLSFAITTSTSYESPFVVAKRFSTLYHLTQGRFGWNIVTSFKQSGADTVGLPPVEHDKRYEIGDDYLRCSYKIWESSWANDALKEDAENEHETEGFKINAPHILDPSPQRAPFLSQAGTSSAGMTFAATHAEGVFVSAPSPHILAPRVAIIMKEAAAFGRDPQSVKIFAVVTPVIGHTEDEAQEKYQEALRYASVEAELAFYSSNAGIDLSQYDLDKVITPDDVSVDGRVHSLVNSLKYQGADIPAWTPHNIGKAVSIGGNRPVPVGSASKVADILEEWIEIADLDGFCYITTPSSFEDLVDFLGPELERRGRYSKGATRKTLRERVYGNGQSKLRDDHVRSSYKYEVYGSNE</sequence>
<proteinExistence type="inferred from homology"/>
<dbReference type="GO" id="GO:0016705">
    <property type="term" value="F:oxidoreductase activity, acting on paired donors, with incorporation or reduction of molecular oxygen"/>
    <property type="evidence" value="ECO:0007669"/>
    <property type="project" value="InterPro"/>
</dbReference>
<keyword evidence="4" id="KW-0503">Monooxygenase</keyword>
<keyword evidence="4" id="KW-0560">Oxidoreductase</keyword>
<keyword evidence="5" id="KW-1185">Reference proteome</keyword>
<dbReference type="Pfam" id="PF00296">
    <property type="entry name" value="Bac_luciferase"/>
    <property type="match status" value="1"/>
</dbReference>
<dbReference type="PANTHER" id="PTHR30011:SF30">
    <property type="entry name" value="XENOBIOTIC COMPOUND MONOOXYGENASE, DSZA FAMILY (AFU_ORTHOLOGUE AFUA_6G01920)"/>
    <property type="match status" value="1"/>
</dbReference>
<accession>A0A6A7A4N2</accession>
<name>A0A6A7A4N2_9PLEO</name>